<dbReference type="AlphaFoldDB" id="A0A8W7PLR7"/>
<evidence type="ECO:0000313" key="2">
    <source>
        <dbReference type="EnsemblMetazoa" id="ACOM034015-PA.1"/>
    </source>
</evidence>
<proteinExistence type="predicted"/>
<accession>A0A8W7PLR7</accession>
<organism evidence="2">
    <name type="scientific">Anopheles coluzzii</name>
    <name type="common">African malaria mosquito</name>
    <dbReference type="NCBI Taxonomy" id="1518534"/>
    <lineage>
        <taxon>Eukaryota</taxon>
        <taxon>Metazoa</taxon>
        <taxon>Ecdysozoa</taxon>
        <taxon>Arthropoda</taxon>
        <taxon>Hexapoda</taxon>
        <taxon>Insecta</taxon>
        <taxon>Pterygota</taxon>
        <taxon>Neoptera</taxon>
        <taxon>Endopterygota</taxon>
        <taxon>Diptera</taxon>
        <taxon>Nematocera</taxon>
        <taxon>Culicoidea</taxon>
        <taxon>Culicidae</taxon>
        <taxon>Anophelinae</taxon>
        <taxon>Anopheles</taxon>
    </lineage>
</organism>
<dbReference type="PROSITE" id="PS51257">
    <property type="entry name" value="PROKAR_LIPOPROTEIN"/>
    <property type="match status" value="1"/>
</dbReference>
<sequence length="142" mass="15906">MLSIRTAFRPADSRPVCGKQRATNSVTPFFAACDDERTGQLPPGRQPFGSAGITEQEAPPRGFVARLPFEKQKSPTPSKIFVLVQAMSTNDKLLKFSHQQPSKRVAIVIIIVRKPAPPYNIRREQKRREHISGNIEHTFVSV</sequence>
<evidence type="ECO:0000256" key="1">
    <source>
        <dbReference type="SAM" id="MobiDB-lite"/>
    </source>
</evidence>
<reference evidence="2" key="1">
    <citation type="submission" date="2022-08" db="UniProtKB">
        <authorList>
            <consortium name="EnsemblMetazoa"/>
        </authorList>
    </citation>
    <scope>IDENTIFICATION</scope>
</reference>
<dbReference type="EnsemblMetazoa" id="ACOM034015-RA">
    <property type="protein sequence ID" value="ACOM034015-PA.1"/>
    <property type="gene ID" value="ACOM034015"/>
</dbReference>
<dbReference type="Proteomes" id="UP000075882">
    <property type="component" value="Unassembled WGS sequence"/>
</dbReference>
<name>A0A8W7PLR7_ANOCL</name>
<protein>
    <submittedName>
        <fullName evidence="2">Uncharacterized protein</fullName>
    </submittedName>
</protein>
<feature type="region of interest" description="Disordered" evidence="1">
    <location>
        <begin position="35"/>
        <end position="57"/>
    </location>
</feature>